<evidence type="ECO:0000256" key="1">
    <source>
        <dbReference type="ARBA" id="ARBA00004651"/>
    </source>
</evidence>
<feature type="transmembrane region" description="Helical" evidence="6">
    <location>
        <begin position="365"/>
        <end position="385"/>
    </location>
</feature>
<dbReference type="PANTHER" id="PTHR23513">
    <property type="entry name" value="INTEGRAL MEMBRANE EFFLUX PROTEIN-RELATED"/>
    <property type="match status" value="1"/>
</dbReference>
<dbReference type="GO" id="GO:0022857">
    <property type="term" value="F:transmembrane transporter activity"/>
    <property type="evidence" value="ECO:0007669"/>
    <property type="project" value="InterPro"/>
</dbReference>
<dbReference type="PANTHER" id="PTHR23513:SF19">
    <property type="entry name" value="MAJOR FACILITATOR SUPERFAMILY (MFS) PROFILE DOMAIN-CONTAINING PROTEIN"/>
    <property type="match status" value="1"/>
</dbReference>
<dbReference type="CDD" id="cd06173">
    <property type="entry name" value="MFS_MefA_like"/>
    <property type="match status" value="1"/>
</dbReference>
<keyword evidence="2" id="KW-1003">Cell membrane</keyword>
<keyword evidence="3 6" id="KW-0812">Transmembrane</keyword>
<accession>A0A1A5YEY0</accession>
<feature type="transmembrane region" description="Helical" evidence="6">
    <location>
        <begin position="12"/>
        <end position="37"/>
    </location>
</feature>
<reference evidence="7 8" key="1">
    <citation type="submission" date="2016-05" db="EMBL/GenBank/DDBJ databases">
        <title>Paenibacillus oryzae. sp. nov., isolated from the rice root.</title>
        <authorList>
            <person name="Zhang J."/>
            <person name="Zhang X."/>
        </authorList>
    </citation>
    <scope>NUCLEOTIDE SEQUENCE [LARGE SCALE GENOMIC DNA]</scope>
    <source>
        <strain evidence="7 8">1DrF-4</strain>
    </source>
</reference>
<dbReference type="RefSeq" id="WP_068685345.1">
    <property type="nucleotide sequence ID" value="NZ_LYPA01000066.1"/>
</dbReference>
<organism evidence="7 8">
    <name type="scientific">Paenibacillus oryzae</name>
    <dbReference type="NCBI Taxonomy" id="1844972"/>
    <lineage>
        <taxon>Bacteria</taxon>
        <taxon>Bacillati</taxon>
        <taxon>Bacillota</taxon>
        <taxon>Bacilli</taxon>
        <taxon>Bacillales</taxon>
        <taxon>Paenibacillaceae</taxon>
        <taxon>Paenibacillus</taxon>
    </lineage>
</organism>
<dbReference type="AlphaFoldDB" id="A0A1A5YEY0"/>
<feature type="transmembrane region" description="Helical" evidence="6">
    <location>
        <begin position="43"/>
        <end position="64"/>
    </location>
</feature>
<feature type="transmembrane region" description="Helical" evidence="6">
    <location>
        <begin position="391"/>
        <end position="411"/>
    </location>
</feature>
<comment type="caution">
    <text evidence="7">The sequence shown here is derived from an EMBL/GenBank/DDBJ whole genome shotgun (WGS) entry which is preliminary data.</text>
</comment>
<dbReference type="Gene3D" id="1.20.1250.20">
    <property type="entry name" value="MFS general substrate transporter like domains"/>
    <property type="match status" value="1"/>
</dbReference>
<feature type="transmembrane region" description="Helical" evidence="6">
    <location>
        <begin position="244"/>
        <end position="265"/>
    </location>
</feature>
<evidence type="ECO:0000256" key="4">
    <source>
        <dbReference type="ARBA" id="ARBA00022989"/>
    </source>
</evidence>
<dbReference type="STRING" id="1844972.A7K91_16040"/>
<feature type="transmembrane region" description="Helical" evidence="6">
    <location>
        <begin position="103"/>
        <end position="121"/>
    </location>
</feature>
<sequence>MKSSSFLTRPFYFLWTTQTAANAADVLYIMALTVLVLDQTNSLISAALMPLMRSGAQMLSSLIAPLLINRFKLPSLLLLSQTGQFLLFLCLAIYLQINGQSSSLLIVFALVFVMSFLDGWTTPARNALIPRLISHEQGLIKANSLISISDQVVQFAGWGLSGVIVVIMGPTPTLLLTAVIYGMAAAFTLGVKEPADPVAVNQRTDAYPDKQAVPAASRWHTLTEGWKLIWAMPRLRMLTFMDMIDMLGGSVWVGAFTLAFVQVALGQGEEWWGFINAAYFAGTVGGGLLVLALARTIGNRYLAAMLIGMTGYGVLTVFYALNTSPFIALVLVLLMGPFAELSIINRRTLIQRSVVKQMLPKVLSAQASLLHLFFCISLLVMAGLAESIGIVNLYLVAALLTLLALFAGLLGRKTFRDTESQDTDYTDSSI</sequence>
<feature type="transmembrane region" description="Helical" evidence="6">
    <location>
        <begin position="301"/>
        <end position="320"/>
    </location>
</feature>
<keyword evidence="4 6" id="KW-1133">Transmembrane helix</keyword>
<evidence type="ECO:0000313" key="8">
    <source>
        <dbReference type="Proteomes" id="UP000092024"/>
    </source>
</evidence>
<dbReference type="Pfam" id="PF07690">
    <property type="entry name" value="MFS_1"/>
    <property type="match status" value="1"/>
</dbReference>
<dbReference type="Proteomes" id="UP000092024">
    <property type="component" value="Unassembled WGS sequence"/>
</dbReference>
<dbReference type="InterPro" id="IPR036259">
    <property type="entry name" value="MFS_trans_sf"/>
</dbReference>
<dbReference type="SUPFAM" id="SSF103473">
    <property type="entry name" value="MFS general substrate transporter"/>
    <property type="match status" value="1"/>
</dbReference>
<evidence type="ECO:0000256" key="6">
    <source>
        <dbReference type="SAM" id="Phobius"/>
    </source>
</evidence>
<feature type="transmembrane region" description="Helical" evidence="6">
    <location>
        <begin position="271"/>
        <end position="294"/>
    </location>
</feature>
<evidence type="ECO:0000256" key="5">
    <source>
        <dbReference type="ARBA" id="ARBA00023136"/>
    </source>
</evidence>
<protein>
    <submittedName>
        <fullName evidence="7">MFS transporter</fullName>
    </submittedName>
</protein>
<feature type="transmembrane region" description="Helical" evidence="6">
    <location>
        <begin position="76"/>
        <end position="97"/>
    </location>
</feature>
<feature type="transmembrane region" description="Helical" evidence="6">
    <location>
        <begin position="326"/>
        <end position="344"/>
    </location>
</feature>
<keyword evidence="5 6" id="KW-0472">Membrane</keyword>
<dbReference type="EMBL" id="LYPA01000066">
    <property type="protein sequence ID" value="OBR64127.1"/>
    <property type="molecule type" value="Genomic_DNA"/>
</dbReference>
<proteinExistence type="predicted"/>
<evidence type="ECO:0000313" key="7">
    <source>
        <dbReference type="EMBL" id="OBR64127.1"/>
    </source>
</evidence>
<keyword evidence="8" id="KW-1185">Reference proteome</keyword>
<evidence type="ECO:0000256" key="2">
    <source>
        <dbReference type="ARBA" id="ARBA00022475"/>
    </source>
</evidence>
<evidence type="ECO:0000256" key="3">
    <source>
        <dbReference type="ARBA" id="ARBA00022692"/>
    </source>
</evidence>
<dbReference type="OrthoDB" id="2351575at2"/>
<dbReference type="InterPro" id="IPR011701">
    <property type="entry name" value="MFS"/>
</dbReference>
<comment type="subcellular location">
    <subcellularLocation>
        <location evidence="1">Cell membrane</location>
        <topology evidence="1">Multi-pass membrane protein</topology>
    </subcellularLocation>
</comment>
<dbReference type="GO" id="GO:0005886">
    <property type="term" value="C:plasma membrane"/>
    <property type="evidence" value="ECO:0007669"/>
    <property type="project" value="UniProtKB-SubCell"/>
</dbReference>
<name>A0A1A5YEY0_9BACL</name>
<gene>
    <name evidence="7" type="ORF">A7K91_16040</name>
</gene>